<sequence>MDRVSLQVTEDGSHTLFNAELNETYHSSRGAMAEAQHVFIDSGFDVEFAQVTGQLNILEIGFGTGLNALMTLGRVTELAQNQPANSLPQVYYQSLEPYPIADFIIQQLNYTALLPERFGELFAAIHHAEWHHPEVLSPQFTIEKTMTTLEQFNAAAHTFDLIYFDAFAPNKQPDVWCPDNMQKCFELLKPNGMLVSYCANGQFKRNLKAAGFMVKPHPGALGKREMTRAWKISRESRQLK</sequence>
<dbReference type="InterPro" id="IPR029063">
    <property type="entry name" value="SAM-dependent_MTases_sf"/>
</dbReference>
<evidence type="ECO:0000259" key="1">
    <source>
        <dbReference type="Pfam" id="PF05430"/>
    </source>
</evidence>
<dbReference type="EMBL" id="CP071503">
    <property type="protein sequence ID" value="QSX34094.1"/>
    <property type="molecule type" value="Genomic_DNA"/>
</dbReference>
<dbReference type="NCBIfam" id="NF033855">
    <property type="entry name" value="tRNA_MNMC2"/>
    <property type="match status" value="1"/>
</dbReference>
<dbReference type="PANTHER" id="PTHR39963:SF1">
    <property type="entry name" value="MNMC-LIKE METHYLTRANSFERASE DOMAIN-CONTAINING PROTEIN"/>
    <property type="match status" value="1"/>
</dbReference>
<feature type="domain" description="MnmC-like methyltransferase" evidence="1">
    <location>
        <begin position="148"/>
        <end position="231"/>
    </location>
</feature>
<dbReference type="Gene3D" id="3.40.50.150">
    <property type="entry name" value="Vaccinia Virus protein VP39"/>
    <property type="match status" value="1"/>
</dbReference>
<gene>
    <name evidence="2" type="primary">mnmD</name>
    <name evidence="2" type="ORF">JYB87_02280</name>
</gene>
<accession>A0ABX7QRK4</accession>
<dbReference type="PANTHER" id="PTHR39963">
    <property type="entry name" value="SLL0983 PROTEIN"/>
    <property type="match status" value="1"/>
</dbReference>
<keyword evidence="3" id="KW-1185">Reference proteome</keyword>
<evidence type="ECO:0000313" key="3">
    <source>
        <dbReference type="Proteomes" id="UP000662770"/>
    </source>
</evidence>
<protein>
    <submittedName>
        <fullName evidence="2">tRNA (5-methylaminomethyl-2-thiouridine)(34)-methyltransferase MnmD</fullName>
    </submittedName>
</protein>
<dbReference type="Proteomes" id="UP000662770">
    <property type="component" value="Chromosome"/>
</dbReference>
<reference evidence="2 3" key="1">
    <citation type="submission" date="2021-03" db="EMBL/GenBank/DDBJ databases">
        <title>Novel species identification of genus Shewanella.</title>
        <authorList>
            <person name="Liu G."/>
            <person name="Zhang Q."/>
        </authorList>
    </citation>
    <scope>NUCLEOTIDE SEQUENCE [LARGE SCALE GENOMIC DNA]</scope>
    <source>
        <strain evidence="2 3">FJAT-51800</strain>
    </source>
</reference>
<dbReference type="SUPFAM" id="SSF53335">
    <property type="entry name" value="S-adenosyl-L-methionine-dependent methyltransferases"/>
    <property type="match status" value="1"/>
</dbReference>
<proteinExistence type="predicted"/>
<dbReference type="InterPro" id="IPR008471">
    <property type="entry name" value="MnmC-like_methylTransf"/>
</dbReference>
<dbReference type="Pfam" id="PF05430">
    <property type="entry name" value="Methyltransf_30"/>
    <property type="match status" value="1"/>
</dbReference>
<dbReference type="InterPro" id="IPR047785">
    <property type="entry name" value="tRNA_MNMC2"/>
</dbReference>
<organism evidence="2 3">
    <name type="scientific">Shewanella avicenniae</name>
    <dbReference type="NCBI Taxonomy" id="2814294"/>
    <lineage>
        <taxon>Bacteria</taxon>
        <taxon>Pseudomonadati</taxon>
        <taxon>Pseudomonadota</taxon>
        <taxon>Gammaproteobacteria</taxon>
        <taxon>Alteromonadales</taxon>
        <taxon>Shewanellaceae</taxon>
        <taxon>Shewanella</taxon>
    </lineage>
</organism>
<dbReference type="RefSeq" id="WP_207355299.1">
    <property type="nucleotide sequence ID" value="NZ_CP071503.1"/>
</dbReference>
<name>A0ABX7QRK4_9GAMM</name>
<evidence type="ECO:0000313" key="2">
    <source>
        <dbReference type="EMBL" id="QSX34094.1"/>
    </source>
</evidence>